<feature type="transmembrane region" description="Helical" evidence="1">
    <location>
        <begin position="22"/>
        <end position="45"/>
    </location>
</feature>
<dbReference type="Proteomes" id="UP000000702">
    <property type="component" value="Unassembled WGS sequence"/>
</dbReference>
<keyword evidence="1" id="KW-0812">Transmembrane</keyword>
<keyword evidence="1" id="KW-0472">Membrane</keyword>
<evidence type="ECO:0000256" key="1">
    <source>
        <dbReference type="SAM" id="Phobius"/>
    </source>
</evidence>
<reference evidence="2 3" key="2">
    <citation type="journal article" date="2012" name="Proc. Natl. Acad. Sci. U.S.A.">
        <title>Antigenic diversity is generated by distinct evolutionary mechanisms in African trypanosome species.</title>
        <authorList>
            <person name="Jackson A.P."/>
            <person name="Berry A."/>
            <person name="Aslett M."/>
            <person name="Allison H.C."/>
            <person name="Burton P."/>
            <person name="Vavrova-Anderson J."/>
            <person name="Brown R."/>
            <person name="Browne H."/>
            <person name="Corton N."/>
            <person name="Hauser H."/>
            <person name="Gamble J."/>
            <person name="Gilderthorp R."/>
            <person name="Marcello L."/>
            <person name="McQuillan J."/>
            <person name="Otto T.D."/>
            <person name="Quail M.A."/>
            <person name="Sanders M.J."/>
            <person name="van Tonder A."/>
            <person name="Ginger M.L."/>
            <person name="Field M.C."/>
            <person name="Barry J.D."/>
            <person name="Hertz-Fowler C."/>
            <person name="Berriman M."/>
        </authorList>
    </citation>
    <scope>NUCLEOTIDE SEQUENCE [LARGE SCALE GENOMIC DNA]</scope>
    <source>
        <strain evidence="2 3">IL3000</strain>
    </source>
</reference>
<gene>
    <name evidence="2" type="ORF">TCIL3000_0_50570</name>
</gene>
<protein>
    <submittedName>
        <fullName evidence="2">WGS project CAEQ00000000 data, annotated contig 2048</fullName>
    </submittedName>
</protein>
<sequence length="153" mass="17164">MLSNFDLISSWKALKALKTSEAFFRCTICWAGFSVHVAFLTLYLLPRISPGPKLLLLNWPSKTLRTVKIPQPHQRDFSRSVFPRIPRLAPLIKLQPAFVVLVPLMKCGLRALCLMPSIEENKFGSCSLTFLPISTKLYSPKSFLLSSLSSLPA</sequence>
<accession>F9WB15</accession>
<keyword evidence="3" id="KW-1185">Reference proteome</keyword>
<organism evidence="2 3">
    <name type="scientific">Trypanosoma congolense (strain IL3000)</name>
    <dbReference type="NCBI Taxonomy" id="1068625"/>
    <lineage>
        <taxon>Eukaryota</taxon>
        <taxon>Discoba</taxon>
        <taxon>Euglenozoa</taxon>
        <taxon>Kinetoplastea</taxon>
        <taxon>Metakinetoplastina</taxon>
        <taxon>Trypanosomatida</taxon>
        <taxon>Trypanosomatidae</taxon>
        <taxon>Trypanosoma</taxon>
        <taxon>Nannomonas</taxon>
    </lineage>
</organism>
<proteinExistence type="predicted"/>
<evidence type="ECO:0000313" key="2">
    <source>
        <dbReference type="EMBL" id="CCD14443.1"/>
    </source>
</evidence>
<dbReference type="AlphaFoldDB" id="F9WB15"/>
<comment type="caution">
    <text evidence="2">The sequence shown here is derived from an EMBL/GenBank/DDBJ whole genome shotgun (WGS) entry which is preliminary data.</text>
</comment>
<dbReference type="EMBL" id="CAEQ01001517">
    <property type="protein sequence ID" value="CCD14443.1"/>
    <property type="molecule type" value="Genomic_DNA"/>
</dbReference>
<keyword evidence="1" id="KW-1133">Transmembrane helix</keyword>
<evidence type="ECO:0000313" key="3">
    <source>
        <dbReference type="Proteomes" id="UP000000702"/>
    </source>
</evidence>
<dbReference type="VEuPathDB" id="TriTrypDB:TcIL3000_0_50570"/>
<reference evidence="3" key="1">
    <citation type="submission" date="2011-07" db="EMBL/GenBank/DDBJ databases">
        <title>Divergent evolution of antigenic variation in African trypanosomes.</title>
        <authorList>
            <person name="Jackson A.P."/>
            <person name="Berry A."/>
            <person name="Allison H.C."/>
            <person name="Burton P."/>
            <person name="Anderson J."/>
            <person name="Aslett M."/>
            <person name="Brown R."/>
            <person name="Corton N."/>
            <person name="Harris D."/>
            <person name="Hauser H."/>
            <person name="Gamble J."/>
            <person name="Gilderthorp R."/>
            <person name="McQuillan J."/>
            <person name="Quail M.A."/>
            <person name="Sanders M."/>
            <person name="Van Tonder A."/>
            <person name="Ginger M.L."/>
            <person name="Donelson J.E."/>
            <person name="Field M.C."/>
            <person name="Barry J.D."/>
            <person name="Berriman M."/>
            <person name="Hertz-Fowler C."/>
        </authorList>
    </citation>
    <scope>NUCLEOTIDE SEQUENCE [LARGE SCALE GENOMIC DNA]</scope>
    <source>
        <strain evidence="3">IL3000</strain>
    </source>
</reference>
<name>F9WB15_TRYCI</name>